<feature type="region of interest" description="Disordered" evidence="1">
    <location>
        <begin position="64"/>
        <end position="91"/>
    </location>
</feature>
<dbReference type="Proteomes" id="UP001165074">
    <property type="component" value="Unassembled WGS sequence"/>
</dbReference>
<dbReference type="AlphaFoldDB" id="A0A9W6SBX9"/>
<comment type="caution">
    <text evidence="2">The sequence shown here is derived from an EMBL/GenBank/DDBJ whole genome shotgun (WGS) entry which is preliminary data.</text>
</comment>
<evidence type="ECO:0000256" key="1">
    <source>
        <dbReference type="SAM" id="MobiDB-lite"/>
    </source>
</evidence>
<organism evidence="2 3">
    <name type="scientific">Actinoallomurus iriomotensis</name>
    <dbReference type="NCBI Taxonomy" id="478107"/>
    <lineage>
        <taxon>Bacteria</taxon>
        <taxon>Bacillati</taxon>
        <taxon>Actinomycetota</taxon>
        <taxon>Actinomycetes</taxon>
        <taxon>Streptosporangiales</taxon>
        <taxon>Thermomonosporaceae</taxon>
        <taxon>Actinoallomurus</taxon>
    </lineage>
</organism>
<name>A0A9W6SBX9_9ACTN</name>
<reference evidence="2" key="1">
    <citation type="submission" date="2023-03" db="EMBL/GenBank/DDBJ databases">
        <title>Actinoallomurus iriomotensis NBRC 103684.</title>
        <authorList>
            <person name="Ichikawa N."/>
            <person name="Sato H."/>
            <person name="Tonouchi N."/>
        </authorList>
    </citation>
    <scope>NUCLEOTIDE SEQUENCE</scope>
    <source>
        <strain evidence="2">NBRC 103684</strain>
    </source>
</reference>
<evidence type="ECO:0000313" key="2">
    <source>
        <dbReference type="EMBL" id="GLY92025.1"/>
    </source>
</evidence>
<feature type="compositionally biased region" description="Basic and acidic residues" evidence="1">
    <location>
        <begin position="1"/>
        <end position="22"/>
    </location>
</feature>
<sequence>MTHDGGRDAVRRGGRRPADAHAGHPAATYRYSFAWCSIPLGGEFDARVVKPRIAFDVTGPSRLRGPESFLGPDEPPGHGVGAWSRCGVHRR</sequence>
<protein>
    <submittedName>
        <fullName evidence="2">Uncharacterized protein</fullName>
    </submittedName>
</protein>
<evidence type="ECO:0000313" key="3">
    <source>
        <dbReference type="Proteomes" id="UP001165074"/>
    </source>
</evidence>
<keyword evidence="3" id="KW-1185">Reference proteome</keyword>
<gene>
    <name evidence="2" type="ORF">Airi02_099530</name>
</gene>
<accession>A0A9W6SBX9</accession>
<dbReference type="EMBL" id="BSTK01000024">
    <property type="protein sequence ID" value="GLY92025.1"/>
    <property type="molecule type" value="Genomic_DNA"/>
</dbReference>
<feature type="region of interest" description="Disordered" evidence="1">
    <location>
        <begin position="1"/>
        <end position="23"/>
    </location>
</feature>
<proteinExistence type="predicted"/>